<feature type="compositionally biased region" description="Low complexity" evidence="7">
    <location>
        <begin position="232"/>
        <end position="244"/>
    </location>
</feature>
<evidence type="ECO:0000256" key="6">
    <source>
        <dbReference type="ARBA" id="ARBA00023316"/>
    </source>
</evidence>
<evidence type="ECO:0000256" key="4">
    <source>
        <dbReference type="ARBA" id="ARBA00023136"/>
    </source>
</evidence>
<feature type="compositionally biased region" description="Basic residues" evidence="7">
    <location>
        <begin position="87"/>
        <end position="103"/>
    </location>
</feature>
<keyword evidence="3" id="KW-0325">Glycoprotein</keyword>
<feature type="compositionally biased region" description="Basic and acidic residues" evidence="7">
    <location>
        <begin position="386"/>
        <end position="398"/>
    </location>
</feature>
<dbReference type="InParanoid" id="A0A165HED4"/>
<dbReference type="SUPFAM" id="SSF88713">
    <property type="entry name" value="Glycoside hydrolase/deacetylase"/>
    <property type="match status" value="1"/>
</dbReference>
<dbReference type="PANTHER" id="PTHR47561">
    <property type="entry name" value="POLYSACCHARIDE DEACETYLASE FAMILY PROTEIN (AFU_ORTHOLOGUE AFUA_6G05030)"/>
    <property type="match status" value="1"/>
</dbReference>
<accession>A0A165HED4</accession>
<dbReference type="EMBL" id="KV423943">
    <property type="protein sequence ID" value="KZT59188.1"/>
    <property type="molecule type" value="Genomic_DNA"/>
</dbReference>
<keyword evidence="4" id="KW-0472">Membrane</keyword>
<dbReference type="GO" id="GO:0098552">
    <property type="term" value="C:side of membrane"/>
    <property type="evidence" value="ECO:0007669"/>
    <property type="project" value="UniProtKB-KW"/>
</dbReference>
<feature type="region of interest" description="Disordered" evidence="7">
    <location>
        <begin position="386"/>
        <end position="405"/>
    </location>
</feature>
<keyword evidence="3" id="KW-0336">GPI-anchor</keyword>
<dbReference type="Pfam" id="PF01522">
    <property type="entry name" value="Polysacc_deac_1"/>
    <property type="match status" value="1"/>
</dbReference>
<evidence type="ECO:0000256" key="2">
    <source>
        <dbReference type="ARBA" id="ARBA00022475"/>
    </source>
</evidence>
<evidence type="ECO:0000256" key="1">
    <source>
        <dbReference type="ARBA" id="ARBA00004609"/>
    </source>
</evidence>
<keyword evidence="2" id="KW-1003">Cell membrane</keyword>
<keyword evidence="6" id="KW-0961">Cell wall biogenesis/degradation</keyword>
<dbReference type="CDD" id="cd10938">
    <property type="entry name" value="CE4_HpPgdA_like"/>
    <property type="match status" value="1"/>
</dbReference>
<feature type="domain" description="NodB homology" evidence="8">
    <location>
        <begin position="475"/>
        <end position="732"/>
    </location>
</feature>
<feature type="compositionally biased region" description="Basic and acidic residues" evidence="7">
    <location>
        <begin position="112"/>
        <end position="123"/>
    </location>
</feature>
<sequence>MSMVDTVDNASLSASITSSNAAVASLTAAPDWETTISLIGETQQATAPFVDFFKATKTSLAPSSNTEASTINDSASEPAAELDKKGKGPAKKATKKKASKKKAEKIALDVREDAGEASGEKGGKKASKKAGKGKVSGEVGAMFASQLVKAYEAKYGAGAVWTTERLKELLAGDKVSHYIPQLVLAPVAHEPSAADHAGPAAAADAEDSAADDVEDGAADDVEDASADEAAEDAAGPTAVPAADANVSATWEPPSRLRKEKIEKLVLSGMANPEAFNRSTRAEIDLRKASEAEMIVEKVRVANVGEFDGIVAALVALEEQEDEIEGAVGRVREKELVESYQVGRRTGWDKTIAARQKEFEKLPLEERKKELERRKIADAQLEVERKQRELEEHQREKNASKKKHGKKLAKVKAKGKELVWTYGGKVVEVGITVALQAILKKFGVDEPEKVLSEVFGLGEALQGMDGLLQGGGDASRLGSYAGEDSPNDISRGMFAGEVGTPRLLKLFKKYGMKTTWFIPGHSLETFPEQMAMVRDAGHEIGLHGYSHENPVAMTLQQQKDILDHTFQLLTDFCGKPPKGSVAPWWETSAEATELLLAKGVEYDHSDMSHDCQASYLRDQDHWTKIDFSQDAESWMKPLVRGTETGLVEIPASWYLDDLPPMMFIKKSANSHGWVDTRVVEQLWRDQFAYFYREEDEFIFPITIHPDVSGRPHVLLMLERFIEWVNTHEGVQWVTMKEMADDFRAKKKPPPGTRMPEGLEA</sequence>
<dbReference type="GO" id="GO:0005975">
    <property type="term" value="P:carbohydrate metabolic process"/>
    <property type="evidence" value="ECO:0007669"/>
    <property type="project" value="InterPro"/>
</dbReference>
<reference evidence="9 10" key="1">
    <citation type="journal article" date="2016" name="Mol. Biol. Evol.">
        <title>Comparative Genomics of Early-Diverging Mushroom-Forming Fungi Provides Insights into the Origins of Lignocellulose Decay Capabilities.</title>
        <authorList>
            <person name="Nagy L.G."/>
            <person name="Riley R."/>
            <person name="Tritt A."/>
            <person name="Adam C."/>
            <person name="Daum C."/>
            <person name="Floudas D."/>
            <person name="Sun H."/>
            <person name="Yadav J.S."/>
            <person name="Pangilinan J."/>
            <person name="Larsson K.H."/>
            <person name="Matsuura K."/>
            <person name="Barry K."/>
            <person name="Labutti K."/>
            <person name="Kuo R."/>
            <person name="Ohm R.A."/>
            <person name="Bhattacharya S.S."/>
            <person name="Shirouzu T."/>
            <person name="Yoshinaga Y."/>
            <person name="Martin F.M."/>
            <person name="Grigoriev I.V."/>
            <person name="Hibbett D.S."/>
        </authorList>
    </citation>
    <scope>NUCLEOTIDE SEQUENCE [LARGE SCALE GENOMIC DNA]</scope>
    <source>
        <strain evidence="9 10">HHB12733</strain>
    </source>
</reference>
<dbReference type="GO" id="GO:0005886">
    <property type="term" value="C:plasma membrane"/>
    <property type="evidence" value="ECO:0007669"/>
    <property type="project" value="UniProtKB-SubCell"/>
</dbReference>
<dbReference type="PANTHER" id="PTHR47561:SF1">
    <property type="entry name" value="POLYSACCHARIDE DEACETYLASE FAMILY PROTEIN (AFU_ORTHOLOGUE AFUA_6G05030)"/>
    <property type="match status" value="1"/>
</dbReference>
<evidence type="ECO:0000256" key="7">
    <source>
        <dbReference type="SAM" id="MobiDB-lite"/>
    </source>
</evidence>
<gene>
    <name evidence="9" type="ORF">CALCODRAFT_516274</name>
</gene>
<evidence type="ECO:0000313" key="9">
    <source>
        <dbReference type="EMBL" id="KZT59188.1"/>
    </source>
</evidence>
<dbReference type="InterPro" id="IPR002509">
    <property type="entry name" value="NODB_dom"/>
</dbReference>
<protein>
    <submittedName>
        <fullName evidence="9">Glycoside hydrolase/deacetylase</fullName>
    </submittedName>
</protein>
<dbReference type="OrthoDB" id="3162524at2759"/>
<feature type="region of interest" description="Disordered" evidence="7">
    <location>
        <begin position="193"/>
        <end position="253"/>
    </location>
</feature>
<feature type="compositionally biased region" description="Low complexity" evidence="7">
    <location>
        <begin position="194"/>
        <end position="203"/>
    </location>
</feature>
<dbReference type="InterPro" id="IPR037950">
    <property type="entry name" value="PgdA-like"/>
</dbReference>
<evidence type="ECO:0000259" key="8">
    <source>
        <dbReference type="PROSITE" id="PS51677"/>
    </source>
</evidence>
<dbReference type="Proteomes" id="UP000076842">
    <property type="component" value="Unassembled WGS sequence"/>
</dbReference>
<feature type="compositionally biased region" description="Polar residues" evidence="7">
    <location>
        <begin position="63"/>
        <end position="75"/>
    </location>
</feature>
<dbReference type="STRING" id="1353952.A0A165HED4"/>
<feature type="region of interest" description="Disordered" evidence="7">
    <location>
        <begin position="112"/>
        <end position="131"/>
    </location>
</feature>
<keyword evidence="10" id="KW-1185">Reference proteome</keyword>
<feature type="compositionally biased region" description="Acidic residues" evidence="7">
    <location>
        <begin position="204"/>
        <end position="231"/>
    </location>
</feature>
<evidence type="ECO:0000256" key="5">
    <source>
        <dbReference type="ARBA" id="ARBA00023288"/>
    </source>
</evidence>
<dbReference type="GO" id="GO:0016810">
    <property type="term" value="F:hydrolase activity, acting on carbon-nitrogen (but not peptide) bonds"/>
    <property type="evidence" value="ECO:0007669"/>
    <property type="project" value="InterPro"/>
</dbReference>
<dbReference type="Gene3D" id="3.20.20.370">
    <property type="entry name" value="Glycoside hydrolase/deacetylase"/>
    <property type="match status" value="1"/>
</dbReference>
<proteinExistence type="predicted"/>
<keyword evidence="9" id="KW-0378">Hydrolase</keyword>
<dbReference type="InterPro" id="IPR011330">
    <property type="entry name" value="Glyco_hydro/deAcase_b/a-brl"/>
</dbReference>
<evidence type="ECO:0000256" key="3">
    <source>
        <dbReference type="ARBA" id="ARBA00022622"/>
    </source>
</evidence>
<feature type="region of interest" description="Disordered" evidence="7">
    <location>
        <begin position="63"/>
        <end position="106"/>
    </location>
</feature>
<name>A0A165HED4_9BASI</name>
<comment type="subcellular location">
    <subcellularLocation>
        <location evidence="1">Cell membrane</location>
        <topology evidence="1">Lipid-anchor</topology>
        <topology evidence="1">GPI-anchor</topology>
    </subcellularLocation>
</comment>
<keyword evidence="5" id="KW-0449">Lipoprotein</keyword>
<dbReference type="PROSITE" id="PS51677">
    <property type="entry name" value="NODB"/>
    <property type="match status" value="1"/>
</dbReference>
<dbReference type="AlphaFoldDB" id="A0A165HED4"/>
<organism evidence="9 10">
    <name type="scientific">Calocera cornea HHB12733</name>
    <dbReference type="NCBI Taxonomy" id="1353952"/>
    <lineage>
        <taxon>Eukaryota</taxon>
        <taxon>Fungi</taxon>
        <taxon>Dikarya</taxon>
        <taxon>Basidiomycota</taxon>
        <taxon>Agaricomycotina</taxon>
        <taxon>Dacrymycetes</taxon>
        <taxon>Dacrymycetales</taxon>
        <taxon>Dacrymycetaceae</taxon>
        <taxon>Calocera</taxon>
    </lineage>
</organism>
<dbReference type="GO" id="GO:0071555">
    <property type="term" value="P:cell wall organization"/>
    <property type="evidence" value="ECO:0007669"/>
    <property type="project" value="UniProtKB-KW"/>
</dbReference>
<evidence type="ECO:0000313" key="10">
    <source>
        <dbReference type="Proteomes" id="UP000076842"/>
    </source>
</evidence>